<evidence type="ECO:0000313" key="9">
    <source>
        <dbReference type="Proteomes" id="UP000266273"/>
    </source>
</evidence>
<evidence type="ECO:0000256" key="1">
    <source>
        <dbReference type="ARBA" id="ARBA00004196"/>
    </source>
</evidence>
<dbReference type="GO" id="GO:0017004">
    <property type="term" value="P:cytochrome complex assembly"/>
    <property type="evidence" value="ECO:0007669"/>
    <property type="project" value="UniProtKB-KW"/>
</dbReference>
<evidence type="ECO:0000256" key="6">
    <source>
        <dbReference type="SAM" id="Phobius"/>
    </source>
</evidence>
<keyword evidence="6" id="KW-1133">Transmembrane helix</keyword>
<dbReference type="Proteomes" id="UP000266273">
    <property type="component" value="Unassembled WGS sequence"/>
</dbReference>
<keyword evidence="4" id="KW-1015">Disulfide bond</keyword>
<evidence type="ECO:0000259" key="7">
    <source>
        <dbReference type="PROSITE" id="PS51352"/>
    </source>
</evidence>
<accession>A0A397QE63</accession>
<dbReference type="PROSITE" id="PS51352">
    <property type="entry name" value="THIOREDOXIN_2"/>
    <property type="match status" value="1"/>
</dbReference>
<protein>
    <submittedName>
        <fullName evidence="8">Cytochrome c biogenesis protein CcmG/thiol:disulfide interchange protein DsbE</fullName>
    </submittedName>
</protein>
<keyword evidence="6" id="KW-0812">Transmembrane</keyword>
<dbReference type="AlphaFoldDB" id="A0A397QE63"/>
<dbReference type="Pfam" id="PF08534">
    <property type="entry name" value="Redoxin"/>
    <property type="match status" value="1"/>
</dbReference>
<gene>
    <name evidence="8" type="ORF">BXY53_1469</name>
</gene>
<evidence type="ECO:0000256" key="3">
    <source>
        <dbReference type="ARBA" id="ARBA00022748"/>
    </source>
</evidence>
<evidence type="ECO:0000256" key="2">
    <source>
        <dbReference type="ARBA" id="ARBA00007758"/>
    </source>
</evidence>
<dbReference type="NCBIfam" id="TIGR00385">
    <property type="entry name" value="dsbE"/>
    <property type="match status" value="1"/>
</dbReference>
<sequence>MNNRDDRWAEHDEIWGNDEFVDERVTTSRVRGLIVLIPLLVFIGLAILFALSLHSGDPSKLPSPLIGKPAPQTDLPPVPGLTVEGEQLPGFDSADLSNGNVHVVNIWASWCAPCRLEHEYLVELRELRPGAALYGINYKDTPEAAARFIRQLGNPFDAVGEDRRGRAGVEWGVTGVPETFVVDGDGIIIHKITGPIDEENLRSELLPAIDGADPSARQARAGG</sequence>
<dbReference type="Gene3D" id="3.40.30.10">
    <property type="entry name" value="Glutaredoxin"/>
    <property type="match status" value="1"/>
</dbReference>
<dbReference type="GO" id="GO:0030288">
    <property type="term" value="C:outer membrane-bounded periplasmic space"/>
    <property type="evidence" value="ECO:0007669"/>
    <property type="project" value="InterPro"/>
</dbReference>
<dbReference type="PANTHER" id="PTHR42852:SF6">
    <property type="entry name" value="THIOL:DISULFIDE INTERCHANGE PROTEIN DSBE"/>
    <property type="match status" value="1"/>
</dbReference>
<proteinExistence type="inferred from homology"/>
<name>A0A397QE63_9HYPH</name>
<feature type="domain" description="Thioredoxin" evidence="7">
    <location>
        <begin position="64"/>
        <end position="210"/>
    </location>
</feature>
<comment type="subcellular location">
    <subcellularLocation>
        <location evidence="1">Cell envelope</location>
    </subcellularLocation>
</comment>
<evidence type="ECO:0000313" key="8">
    <source>
        <dbReference type="EMBL" id="RIA56364.1"/>
    </source>
</evidence>
<dbReference type="PANTHER" id="PTHR42852">
    <property type="entry name" value="THIOL:DISULFIDE INTERCHANGE PROTEIN DSBE"/>
    <property type="match status" value="1"/>
</dbReference>
<dbReference type="OrthoDB" id="9799347at2"/>
<reference evidence="8 9" key="1">
    <citation type="submission" date="2018-08" db="EMBL/GenBank/DDBJ databases">
        <title>Genomic Encyclopedia of Archaeal and Bacterial Type Strains, Phase II (KMG-II): from individual species to whole genera.</title>
        <authorList>
            <person name="Goeker M."/>
        </authorList>
    </citation>
    <scope>NUCLEOTIDE SEQUENCE [LARGE SCALE GENOMIC DNA]</scope>
    <source>
        <strain evidence="8 9">DSM 5002</strain>
    </source>
</reference>
<evidence type="ECO:0000256" key="5">
    <source>
        <dbReference type="ARBA" id="ARBA00023284"/>
    </source>
</evidence>
<dbReference type="InterPro" id="IPR017937">
    <property type="entry name" value="Thioredoxin_CS"/>
</dbReference>
<evidence type="ECO:0000256" key="4">
    <source>
        <dbReference type="ARBA" id="ARBA00023157"/>
    </source>
</evidence>
<keyword evidence="9" id="KW-1185">Reference proteome</keyword>
<dbReference type="InterPro" id="IPR050553">
    <property type="entry name" value="Thioredoxin_ResA/DsbE_sf"/>
</dbReference>
<keyword evidence="5" id="KW-0676">Redox-active center</keyword>
<dbReference type="CDD" id="cd03010">
    <property type="entry name" value="TlpA_like_DsbE"/>
    <property type="match status" value="1"/>
</dbReference>
<comment type="caution">
    <text evidence="8">The sequence shown here is derived from an EMBL/GenBank/DDBJ whole genome shotgun (WGS) entry which is preliminary data.</text>
</comment>
<dbReference type="PROSITE" id="PS00194">
    <property type="entry name" value="THIOREDOXIN_1"/>
    <property type="match status" value="1"/>
</dbReference>
<organism evidence="8 9">
    <name type="scientific">Dichotomicrobium thermohalophilum</name>
    <dbReference type="NCBI Taxonomy" id="933063"/>
    <lineage>
        <taxon>Bacteria</taxon>
        <taxon>Pseudomonadati</taxon>
        <taxon>Pseudomonadota</taxon>
        <taxon>Alphaproteobacteria</taxon>
        <taxon>Hyphomicrobiales</taxon>
        <taxon>Hyphomicrobiaceae</taxon>
        <taxon>Dichotomicrobium</taxon>
    </lineage>
</organism>
<dbReference type="GO" id="GO:0015036">
    <property type="term" value="F:disulfide oxidoreductase activity"/>
    <property type="evidence" value="ECO:0007669"/>
    <property type="project" value="InterPro"/>
</dbReference>
<dbReference type="InterPro" id="IPR013740">
    <property type="entry name" value="Redoxin"/>
</dbReference>
<keyword evidence="6" id="KW-0472">Membrane</keyword>
<dbReference type="InterPro" id="IPR036249">
    <property type="entry name" value="Thioredoxin-like_sf"/>
</dbReference>
<dbReference type="EMBL" id="QXDF01000001">
    <property type="protein sequence ID" value="RIA56364.1"/>
    <property type="molecule type" value="Genomic_DNA"/>
</dbReference>
<dbReference type="InterPro" id="IPR013766">
    <property type="entry name" value="Thioredoxin_domain"/>
</dbReference>
<dbReference type="RefSeq" id="WP_119061166.1">
    <property type="nucleotide sequence ID" value="NZ_QXDF01000001.1"/>
</dbReference>
<feature type="transmembrane region" description="Helical" evidence="6">
    <location>
        <begin position="33"/>
        <end position="53"/>
    </location>
</feature>
<dbReference type="SUPFAM" id="SSF52833">
    <property type="entry name" value="Thioredoxin-like"/>
    <property type="match status" value="1"/>
</dbReference>
<dbReference type="InterPro" id="IPR004799">
    <property type="entry name" value="Periplasmic_diS_OxRdtase_DsbE"/>
</dbReference>
<comment type="similarity">
    <text evidence="2">Belongs to the thioredoxin family. DsbE subfamily.</text>
</comment>
<keyword evidence="3" id="KW-0201">Cytochrome c-type biogenesis</keyword>